<dbReference type="RefSeq" id="XP_003655964.1">
    <property type="nucleotide sequence ID" value="XM_003655916.1"/>
</dbReference>
<dbReference type="CDD" id="cd00067">
    <property type="entry name" value="GAL4"/>
    <property type="match status" value="1"/>
</dbReference>
<dbReference type="GO" id="GO:0000981">
    <property type="term" value="F:DNA-binding transcription factor activity, RNA polymerase II-specific"/>
    <property type="evidence" value="ECO:0007669"/>
    <property type="project" value="InterPro"/>
</dbReference>
<dbReference type="SMART" id="SM00066">
    <property type="entry name" value="GAL4"/>
    <property type="match status" value="1"/>
</dbReference>
<dbReference type="InterPro" id="IPR001138">
    <property type="entry name" value="Zn2Cys6_DnaBD"/>
</dbReference>
<dbReference type="EMBL" id="CP003012">
    <property type="protein sequence ID" value="AEO69628.1"/>
    <property type="molecule type" value="Genomic_DNA"/>
</dbReference>
<dbReference type="eggNOG" id="ENOG502SNKW">
    <property type="taxonomic scope" value="Eukaryota"/>
</dbReference>
<gene>
    <name evidence="4" type="ORF">THITE_2120291</name>
</gene>
<dbReference type="Pfam" id="PF00172">
    <property type="entry name" value="Zn_clus"/>
    <property type="match status" value="1"/>
</dbReference>
<dbReference type="HOGENOM" id="CLU_013866_2_1_1"/>
<dbReference type="KEGG" id="ttt:THITE_2120291"/>
<dbReference type="PANTHER" id="PTHR38791">
    <property type="entry name" value="ZN(II)2CYS6 TRANSCRIPTION FACTOR (EUROFUNG)-RELATED-RELATED"/>
    <property type="match status" value="1"/>
</dbReference>
<feature type="region of interest" description="Disordered" evidence="2">
    <location>
        <begin position="487"/>
        <end position="565"/>
    </location>
</feature>
<feature type="region of interest" description="Disordered" evidence="2">
    <location>
        <begin position="716"/>
        <end position="755"/>
    </location>
</feature>
<dbReference type="InterPro" id="IPR053175">
    <property type="entry name" value="DHMBA_Reg_Transcription_Factor"/>
</dbReference>
<feature type="compositionally biased region" description="Low complexity" evidence="2">
    <location>
        <begin position="515"/>
        <end position="535"/>
    </location>
</feature>
<dbReference type="InterPro" id="IPR036864">
    <property type="entry name" value="Zn2-C6_fun-type_DNA-bd_sf"/>
</dbReference>
<name>G2RA40_THETT</name>
<evidence type="ECO:0000313" key="4">
    <source>
        <dbReference type="EMBL" id="AEO69628.1"/>
    </source>
</evidence>
<organism evidence="4 5">
    <name type="scientific">Thermothielavioides terrestris (strain ATCC 38088 / NRRL 8126)</name>
    <name type="common">Thielavia terrestris</name>
    <dbReference type="NCBI Taxonomy" id="578455"/>
    <lineage>
        <taxon>Eukaryota</taxon>
        <taxon>Fungi</taxon>
        <taxon>Dikarya</taxon>
        <taxon>Ascomycota</taxon>
        <taxon>Pezizomycotina</taxon>
        <taxon>Sordariomycetes</taxon>
        <taxon>Sordariomycetidae</taxon>
        <taxon>Sordariales</taxon>
        <taxon>Chaetomiaceae</taxon>
        <taxon>Thermothielavioides</taxon>
        <taxon>Thermothielavioides terrestris</taxon>
    </lineage>
</organism>
<feature type="region of interest" description="Disordered" evidence="2">
    <location>
        <begin position="611"/>
        <end position="641"/>
    </location>
</feature>
<evidence type="ECO:0000313" key="5">
    <source>
        <dbReference type="Proteomes" id="UP000008181"/>
    </source>
</evidence>
<keyword evidence="1" id="KW-0539">Nucleus</keyword>
<dbReference type="InterPro" id="IPR021858">
    <property type="entry name" value="Fun_TF"/>
</dbReference>
<keyword evidence="5" id="KW-1185">Reference proteome</keyword>
<feature type="compositionally biased region" description="Low complexity" evidence="2">
    <location>
        <begin position="487"/>
        <end position="500"/>
    </location>
</feature>
<reference evidence="4 5" key="1">
    <citation type="journal article" date="2011" name="Nat. Biotechnol.">
        <title>Comparative genomic analysis of the thermophilic biomass-degrading fungi Myceliophthora thermophila and Thielavia terrestris.</title>
        <authorList>
            <person name="Berka R.M."/>
            <person name="Grigoriev I.V."/>
            <person name="Otillar R."/>
            <person name="Salamov A."/>
            <person name="Grimwood J."/>
            <person name="Reid I."/>
            <person name="Ishmael N."/>
            <person name="John T."/>
            <person name="Darmond C."/>
            <person name="Moisan M.-C."/>
            <person name="Henrissat B."/>
            <person name="Coutinho P.M."/>
            <person name="Lombard V."/>
            <person name="Natvig D.O."/>
            <person name="Lindquist E."/>
            <person name="Schmutz J."/>
            <person name="Lucas S."/>
            <person name="Harris P."/>
            <person name="Powlowski J."/>
            <person name="Bellemare A."/>
            <person name="Taylor D."/>
            <person name="Butler G."/>
            <person name="de Vries R.P."/>
            <person name="Allijn I.E."/>
            <person name="van den Brink J."/>
            <person name="Ushinsky S."/>
            <person name="Storms R."/>
            <person name="Powell A.J."/>
            <person name="Paulsen I.T."/>
            <person name="Elbourne L.D.H."/>
            <person name="Baker S.E."/>
            <person name="Magnuson J."/>
            <person name="LaBoissiere S."/>
            <person name="Clutterbuck A.J."/>
            <person name="Martinez D."/>
            <person name="Wogulis M."/>
            <person name="de Leon A.L."/>
            <person name="Rey M.W."/>
            <person name="Tsang A."/>
        </authorList>
    </citation>
    <scope>NUCLEOTIDE SEQUENCE [LARGE SCALE GENOMIC DNA]</scope>
    <source>
        <strain evidence="5">ATCC 38088 / NRRL 8126</strain>
    </source>
</reference>
<dbReference type="SUPFAM" id="SSF57701">
    <property type="entry name" value="Zn2/Cys6 DNA-binding domain"/>
    <property type="match status" value="1"/>
</dbReference>
<proteinExistence type="predicted"/>
<evidence type="ECO:0000256" key="2">
    <source>
        <dbReference type="SAM" id="MobiDB-lite"/>
    </source>
</evidence>
<evidence type="ECO:0000256" key="1">
    <source>
        <dbReference type="ARBA" id="ARBA00023242"/>
    </source>
</evidence>
<evidence type="ECO:0000259" key="3">
    <source>
        <dbReference type="PROSITE" id="PS50048"/>
    </source>
</evidence>
<dbReference type="OrthoDB" id="5429770at2759"/>
<feature type="compositionally biased region" description="Gly residues" evidence="2">
    <location>
        <begin position="744"/>
        <end position="753"/>
    </location>
</feature>
<dbReference type="AlphaFoldDB" id="G2RA40"/>
<dbReference type="Proteomes" id="UP000008181">
    <property type="component" value="Chromosome 4"/>
</dbReference>
<feature type="compositionally biased region" description="Gly residues" evidence="2">
    <location>
        <begin position="623"/>
        <end position="640"/>
    </location>
</feature>
<accession>G2RA40</accession>
<sequence>MVYCGKPSKGCSNCRVRKIRCDQGQPGCGQCAKRQLRCPGYRNLVDLMFRDESEHVREKHNARTLKKAAKLGLSPPATPSDSEGRLSATPEPRVRKLSLTVPPSPVASSSMCRDSGHHDDGSMLMSPESGSWPVTPPMAQVYNLAPACQEHGLAYFFSRYVNAEETVSHQKFDFLTDVWKPSSSLPERQVDGVLASMTAVGLMGFAGTTRSPELMDAARKSYGAALRLINHALQDPAEAVKDSTMLSVLILGVFEMMTENPSRTPTVEAFQDHVNGAALLARMRGPAQFRTRAGRRMFSMLCQRVIISCIQRSMPMPEYLIELWHEMSRTSDAGNNPDKRLMPLLWQVLQLRYEIKSGDSPTDPETIVERLLTIDREFENLTAQLPASWKYRTFKVKQQHPAVFGGICRLYSSPHHANVWNYILTTRILLLETVLSTVSQSLTSFPAGVDATRYLDEYHKARRKLKHLVRDVVASVPQQLGLMNAADGSIDSADGDSPPIATVEILQTPSPPTSPSARSTASSSSDSTSTAAYSPLSATPEQQHHLSHTRQHQHTASSSSSLSPSGLTVLDVTRARDREAEAERYMLLASATSAVVWPLFVVGMSTAAASSSSSSLSSSMDSGSGGSSGNSSNSGGGGGNSDAEMRAYVVGRLRTLYMETGIRQADAVANLLEEEYAQLEEGEPPAAVVVAAASAGAGAGPGGNEGWMIGTEEVGTHTAPEPGPGPGPGPRSVERVGASEAWSGHGGGGGGSVTGAAEEGFGLGLVPAPVSAVGGDAALKSGFGVVWA</sequence>
<dbReference type="PROSITE" id="PS50048">
    <property type="entry name" value="ZN2_CY6_FUNGAL_2"/>
    <property type="match status" value="1"/>
</dbReference>
<dbReference type="GeneID" id="11524012"/>
<dbReference type="GO" id="GO:0008270">
    <property type="term" value="F:zinc ion binding"/>
    <property type="evidence" value="ECO:0007669"/>
    <property type="project" value="InterPro"/>
</dbReference>
<protein>
    <recommendedName>
        <fullName evidence="3">Zn(2)-C6 fungal-type domain-containing protein</fullName>
    </recommendedName>
</protein>
<dbReference type="PANTHER" id="PTHR38791:SF5">
    <property type="entry name" value="TRANSCRIPTION FACTOR DBAG-RELATED"/>
    <property type="match status" value="1"/>
</dbReference>
<dbReference type="Gene3D" id="4.10.240.10">
    <property type="entry name" value="Zn(2)-C6 fungal-type DNA-binding domain"/>
    <property type="match status" value="1"/>
</dbReference>
<feature type="domain" description="Zn(2)-C6 fungal-type" evidence="3">
    <location>
        <begin position="10"/>
        <end position="38"/>
    </location>
</feature>
<dbReference type="Pfam" id="PF11951">
    <property type="entry name" value="Fungal_trans_2"/>
    <property type="match status" value="1"/>
</dbReference>
<feature type="compositionally biased region" description="Low complexity" evidence="2">
    <location>
        <begin position="611"/>
        <end position="622"/>
    </location>
</feature>
<feature type="region of interest" description="Disordered" evidence="2">
    <location>
        <begin position="58"/>
        <end position="129"/>
    </location>
</feature>
<dbReference type="PROSITE" id="PS00463">
    <property type="entry name" value="ZN2_CY6_FUNGAL_1"/>
    <property type="match status" value="1"/>
</dbReference>